<evidence type="ECO:0000313" key="3">
    <source>
        <dbReference type="Proteomes" id="UP000265520"/>
    </source>
</evidence>
<evidence type="ECO:0000313" key="2">
    <source>
        <dbReference type="EMBL" id="MCH79294.1"/>
    </source>
</evidence>
<gene>
    <name evidence="2" type="ORF">A2U01_0000040</name>
</gene>
<sequence>MQISTNLKSGQRLQYKRKPIKQHQSQPRHLQPPPPPHRSTNNHNPNQAPATPNLNTATSTPKLRSTTKIKHPSLASLNNHVTTNHITTSVTTTSPPQPPPRNQQNPKATPAATETEPRQVEQIVWPNPVNPQYSLPGKRTEKTKGNHHCRRPVMKQNKTQQNPDSAKTNSPRTRRSEEKQKNEKTEEHRRNEGTARQFENEETKTRTKPRWPDLTGKKNHSKKEVTPEIGPNGGAEGQNAAHRTTPYNSTS</sequence>
<name>A0A392LXB4_9FABA</name>
<feature type="compositionally biased region" description="Polar residues" evidence="1">
    <location>
        <begin position="1"/>
        <end position="12"/>
    </location>
</feature>
<proteinExistence type="predicted"/>
<accession>A0A392LXB4</accession>
<reference evidence="2 3" key="1">
    <citation type="journal article" date="2018" name="Front. Plant Sci.">
        <title>Red Clover (Trifolium pratense) and Zigzag Clover (T. medium) - A Picture of Genomic Similarities and Differences.</title>
        <authorList>
            <person name="Dluhosova J."/>
            <person name="Istvanek J."/>
            <person name="Nedelnik J."/>
            <person name="Repkova J."/>
        </authorList>
    </citation>
    <scope>NUCLEOTIDE SEQUENCE [LARGE SCALE GENOMIC DNA]</scope>
    <source>
        <strain evidence="3">cv. 10/8</strain>
        <tissue evidence="2">Leaf</tissue>
    </source>
</reference>
<protein>
    <submittedName>
        <fullName evidence="2">Uncharacterized protein</fullName>
    </submittedName>
</protein>
<comment type="caution">
    <text evidence="2">The sequence shown here is derived from an EMBL/GenBank/DDBJ whole genome shotgun (WGS) entry which is preliminary data.</text>
</comment>
<evidence type="ECO:0000256" key="1">
    <source>
        <dbReference type="SAM" id="MobiDB-lite"/>
    </source>
</evidence>
<dbReference type="AlphaFoldDB" id="A0A392LXB4"/>
<feature type="region of interest" description="Disordered" evidence="1">
    <location>
        <begin position="1"/>
        <end position="64"/>
    </location>
</feature>
<feature type="compositionally biased region" description="Basic and acidic residues" evidence="1">
    <location>
        <begin position="174"/>
        <end position="205"/>
    </location>
</feature>
<feature type="compositionally biased region" description="Polar residues" evidence="1">
    <location>
        <begin position="241"/>
        <end position="251"/>
    </location>
</feature>
<feature type="compositionally biased region" description="Polar residues" evidence="1">
    <location>
        <begin position="41"/>
        <end position="64"/>
    </location>
</feature>
<organism evidence="2 3">
    <name type="scientific">Trifolium medium</name>
    <dbReference type="NCBI Taxonomy" id="97028"/>
    <lineage>
        <taxon>Eukaryota</taxon>
        <taxon>Viridiplantae</taxon>
        <taxon>Streptophyta</taxon>
        <taxon>Embryophyta</taxon>
        <taxon>Tracheophyta</taxon>
        <taxon>Spermatophyta</taxon>
        <taxon>Magnoliopsida</taxon>
        <taxon>eudicotyledons</taxon>
        <taxon>Gunneridae</taxon>
        <taxon>Pentapetalae</taxon>
        <taxon>rosids</taxon>
        <taxon>fabids</taxon>
        <taxon>Fabales</taxon>
        <taxon>Fabaceae</taxon>
        <taxon>Papilionoideae</taxon>
        <taxon>50 kb inversion clade</taxon>
        <taxon>NPAAA clade</taxon>
        <taxon>Hologalegina</taxon>
        <taxon>IRL clade</taxon>
        <taxon>Trifolieae</taxon>
        <taxon>Trifolium</taxon>
    </lineage>
</organism>
<dbReference type="EMBL" id="LXQA010000020">
    <property type="protein sequence ID" value="MCH79294.1"/>
    <property type="molecule type" value="Genomic_DNA"/>
</dbReference>
<keyword evidence="3" id="KW-1185">Reference proteome</keyword>
<feature type="region of interest" description="Disordered" evidence="1">
    <location>
        <begin position="87"/>
        <end position="251"/>
    </location>
</feature>
<feature type="compositionally biased region" description="Polar residues" evidence="1">
    <location>
        <begin position="156"/>
        <end position="171"/>
    </location>
</feature>
<dbReference type="Proteomes" id="UP000265520">
    <property type="component" value="Unassembled WGS sequence"/>
</dbReference>